<accession>A0ABT5R0H0</accession>
<feature type="transmembrane region" description="Helical" evidence="1">
    <location>
        <begin position="157"/>
        <end position="179"/>
    </location>
</feature>
<feature type="transmembrane region" description="Helical" evidence="1">
    <location>
        <begin position="112"/>
        <end position="137"/>
    </location>
</feature>
<proteinExistence type="predicted"/>
<dbReference type="Proteomes" id="UP001149400">
    <property type="component" value="Unassembled WGS sequence"/>
</dbReference>
<feature type="transmembrane region" description="Helical" evidence="1">
    <location>
        <begin position="19"/>
        <end position="39"/>
    </location>
</feature>
<sequence length="222" mass="24617">MFGDTLSAALRFTVRHKLVLLRITIIPILLAILLQLVAMELQSELFNWTVMFIEALLSSIIAINVHRIVLKGEDSVPHWGRFTIGKIELWFFAHYLSLWFGVYAIFLLTPLIGFVAGVLAIVAGIISCRLCIVFPAIALGKGVSFPYAWQLTAQKTLYMLCVVAIAPFIFGLFLVPIALLSPLPALFTFFSYVVTILAVITLSFAYQNLTEAPEPVAPDAEK</sequence>
<feature type="transmembrane region" description="Helical" evidence="1">
    <location>
        <begin position="185"/>
        <end position="206"/>
    </location>
</feature>
<keyword evidence="1" id="KW-1133">Transmembrane helix</keyword>
<name>A0ABT5R0H0_9GAMM</name>
<gene>
    <name evidence="2" type="ORF">LRP50_11605</name>
</gene>
<evidence type="ECO:0000256" key="1">
    <source>
        <dbReference type="SAM" id="Phobius"/>
    </source>
</evidence>
<comment type="caution">
    <text evidence="2">The sequence shown here is derived from an EMBL/GenBank/DDBJ whole genome shotgun (WGS) entry which is preliminary data.</text>
</comment>
<dbReference type="RefSeq" id="WP_274164626.1">
    <property type="nucleotide sequence ID" value="NZ_JAJUBC010000011.1"/>
</dbReference>
<protein>
    <recommendedName>
        <fullName evidence="4">DUF624 domain-containing protein</fullName>
    </recommendedName>
</protein>
<keyword evidence="3" id="KW-1185">Reference proteome</keyword>
<evidence type="ECO:0000313" key="3">
    <source>
        <dbReference type="Proteomes" id="UP001149400"/>
    </source>
</evidence>
<organism evidence="2 3">
    <name type="scientific">Enterovibrio gelatinilyticus</name>
    <dbReference type="NCBI Taxonomy" id="2899819"/>
    <lineage>
        <taxon>Bacteria</taxon>
        <taxon>Pseudomonadati</taxon>
        <taxon>Pseudomonadota</taxon>
        <taxon>Gammaproteobacteria</taxon>
        <taxon>Vibrionales</taxon>
        <taxon>Vibrionaceae</taxon>
        <taxon>Enterovibrio</taxon>
    </lineage>
</organism>
<evidence type="ECO:0000313" key="2">
    <source>
        <dbReference type="EMBL" id="MDD1793777.1"/>
    </source>
</evidence>
<feature type="transmembrane region" description="Helical" evidence="1">
    <location>
        <begin position="45"/>
        <end position="66"/>
    </location>
</feature>
<feature type="transmembrane region" description="Helical" evidence="1">
    <location>
        <begin position="87"/>
        <end position="106"/>
    </location>
</feature>
<keyword evidence="1" id="KW-0812">Transmembrane</keyword>
<evidence type="ECO:0008006" key="4">
    <source>
        <dbReference type="Google" id="ProtNLM"/>
    </source>
</evidence>
<keyword evidence="1" id="KW-0472">Membrane</keyword>
<dbReference type="EMBL" id="JAJUBC010000011">
    <property type="protein sequence ID" value="MDD1793777.1"/>
    <property type="molecule type" value="Genomic_DNA"/>
</dbReference>
<reference evidence="2" key="1">
    <citation type="submission" date="2021-12" db="EMBL/GenBank/DDBJ databases">
        <title>Enterovibrio ZSDZ35 sp. nov. and Enterovibrio ZSDZ42 sp. nov., isolated from coastal seawater in Qingdao.</title>
        <authorList>
            <person name="Zhang P."/>
        </authorList>
    </citation>
    <scope>NUCLEOTIDE SEQUENCE</scope>
    <source>
        <strain evidence="2">ZSDZ42</strain>
    </source>
</reference>